<evidence type="ECO:0000313" key="1">
    <source>
        <dbReference type="EMBL" id="ADI18394.1"/>
    </source>
</evidence>
<dbReference type="EMBL" id="GU474888">
    <property type="protein sequence ID" value="ADI18394.1"/>
    <property type="molecule type" value="Genomic_DNA"/>
</dbReference>
<name>E0XVF3_9DELT</name>
<proteinExistence type="predicted"/>
<accession>E0XVF3</accession>
<organism evidence="1">
    <name type="scientific">uncultured delta proteobacterium HF4000_08N17</name>
    <dbReference type="NCBI Taxonomy" id="710836"/>
    <lineage>
        <taxon>Bacteria</taxon>
        <taxon>Deltaproteobacteria</taxon>
        <taxon>environmental samples</taxon>
    </lineage>
</organism>
<dbReference type="AlphaFoldDB" id="E0XVF3"/>
<reference evidence="1" key="1">
    <citation type="journal article" date="2011" name="Environ. Microbiol.">
        <title>Time-series analyses of Monterey Bay coastal microbial picoplankton using a 'genome proxy' microarray.</title>
        <authorList>
            <person name="Rich V.I."/>
            <person name="Pham V.D."/>
            <person name="Eppley J."/>
            <person name="Shi Y."/>
            <person name="DeLong E.F."/>
        </authorList>
    </citation>
    <scope>NUCLEOTIDE SEQUENCE</scope>
</reference>
<sequence>MNIIPTKIRTHPIIVKATVVTISTPFSKLLKILHSFRIPCYVKP</sequence>
<protein>
    <submittedName>
        <fullName evidence="1">Uncharacterized protein</fullName>
    </submittedName>
</protein>